<evidence type="ECO:0000256" key="2">
    <source>
        <dbReference type="SAM" id="MobiDB-lite"/>
    </source>
</evidence>
<dbReference type="PANTHER" id="PTHR31905:SF2">
    <property type="entry name" value="PROTEIN MIX23"/>
    <property type="match status" value="1"/>
</dbReference>
<dbReference type="EMBL" id="AACS02000005">
    <property type="protein sequence ID" value="EAU84775.2"/>
    <property type="molecule type" value="Genomic_DNA"/>
</dbReference>
<dbReference type="OrthoDB" id="5593818at2759"/>
<organism evidence="3 4">
    <name type="scientific">Coprinopsis cinerea (strain Okayama-7 / 130 / ATCC MYA-4618 / FGSC 9003)</name>
    <name type="common">Inky cap fungus</name>
    <name type="synonym">Hormographiella aspergillata</name>
    <dbReference type="NCBI Taxonomy" id="240176"/>
    <lineage>
        <taxon>Eukaryota</taxon>
        <taxon>Fungi</taxon>
        <taxon>Dikarya</taxon>
        <taxon>Basidiomycota</taxon>
        <taxon>Agaricomycotina</taxon>
        <taxon>Agaricomycetes</taxon>
        <taxon>Agaricomycetidae</taxon>
        <taxon>Agaricales</taxon>
        <taxon>Agaricineae</taxon>
        <taxon>Psathyrellaceae</taxon>
        <taxon>Coprinopsis</taxon>
    </lineage>
</organism>
<dbReference type="Pfam" id="PF09774">
    <property type="entry name" value="MIX23"/>
    <property type="match status" value="1"/>
</dbReference>
<feature type="region of interest" description="Disordered" evidence="2">
    <location>
        <begin position="62"/>
        <end position="83"/>
    </location>
</feature>
<accession>A8NXG1</accession>
<evidence type="ECO:0000313" key="3">
    <source>
        <dbReference type="EMBL" id="EAU84775.2"/>
    </source>
</evidence>
<evidence type="ECO:0000256" key="1">
    <source>
        <dbReference type="ARBA" id="ARBA00024204"/>
    </source>
</evidence>
<feature type="region of interest" description="Disordered" evidence="2">
    <location>
        <begin position="1"/>
        <end position="23"/>
    </location>
</feature>
<evidence type="ECO:0000313" key="4">
    <source>
        <dbReference type="Proteomes" id="UP000001861"/>
    </source>
</evidence>
<dbReference type="KEGG" id="cci:CC1G_00294"/>
<dbReference type="GeneID" id="6013714"/>
<feature type="compositionally biased region" description="Basic and acidic residues" evidence="2">
    <location>
        <begin position="62"/>
        <end position="77"/>
    </location>
</feature>
<dbReference type="PANTHER" id="PTHR31905">
    <property type="entry name" value="COILED-COIL DOMAIN-CONTAINING PROTEIN 58"/>
    <property type="match status" value="1"/>
</dbReference>
<dbReference type="VEuPathDB" id="FungiDB:CC1G_00294"/>
<proteinExistence type="inferred from homology"/>
<protein>
    <submittedName>
        <fullName evidence="3">Uncharacterized protein</fullName>
    </submittedName>
</protein>
<dbReference type="eggNOG" id="KOG4613">
    <property type="taxonomic scope" value="Eukaryota"/>
</dbReference>
<dbReference type="AlphaFoldDB" id="A8NXG1"/>
<name>A8NXG1_COPC7</name>
<dbReference type="RefSeq" id="XP_001837158.2">
    <property type="nucleotide sequence ID" value="XM_001837106.2"/>
</dbReference>
<comment type="similarity">
    <text evidence="1">Belongs to the MIX23 family.</text>
</comment>
<dbReference type="InterPro" id="IPR019171">
    <property type="entry name" value="MIX23"/>
</dbReference>
<dbReference type="InParanoid" id="A8NXG1"/>
<comment type="caution">
    <text evidence="3">The sequence shown here is derived from an EMBL/GenBank/DDBJ whole genome shotgun (WGS) entry which is preliminary data.</text>
</comment>
<sequence>MRLNRAQAFIRDQERERTSPGPDSIQNQACIAVWRELMGNWKRRTQLINYCVSVVDESIAENKDLAERSDNPAEQRRAQATSYAEEVKRNQIRNERTVEKIIRQRAIDAFHSRCQYFTPPQSDQEANSIWEDAKH</sequence>
<dbReference type="OMA" id="LIANEMM"/>
<gene>
    <name evidence="3" type="ORF">CC1G_00294</name>
</gene>
<dbReference type="GO" id="GO:0005758">
    <property type="term" value="C:mitochondrial intermembrane space"/>
    <property type="evidence" value="ECO:0007669"/>
    <property type="project" value="InterPro"/>
</dbReference>
<keyword evidence="4" id="KW-1185">Reference proteome</keyword>
<dbReference type="HOGENOM" id="CLU_090093_0_0_1"/>
<dbReference type="Proteomes" id="UP000001861">
    <property type="component" value="Unassembled WGS sequence"/>
</dbReference>
<reference evidence="3 4" key="1">
    <citation type="journal article" date="2010" name="Proc. Natl. Acad. Sci. U.S.A.">
        <title>Insights into evolution of multicellular fungi from the assembled chromosomes of the mushroom Coprinopsis cinerea (Coprinus cinereus).</title>
        <authorList>
            <person name="Stajich J.E."/>
            <person name="Wilke S.K."/>
            <person name="Ahren D."/>
            <person name="Au C.H."/>
            <person name="Birren B.W."/>
            <person name="Borodovsky M."/>
            <person name="Burns C."/>
            <person name="Canback B."/>
            <person name="Casselton L.A."/>
            <person name="Cheng C.K."/>
            <person name="Deng J."/>
            <person name="Dietrich F.S."/>
            <person name="Fargo D.C."/>
            <person name="Farman M.L."/>
            <person name="Gathman A.C."/>
            <person name="Goldberg J."/>
            <person name="Guigo R."/>
            <person name="Hoegger P.J."/>
            <person name="Hooker J.B."/>
            <person name="Huggins A."/>
            <person name="James T.Y."/>
            <person name="Kamada T."/>
            <person name="Kilaru S."/>
            <person name="Kodira C."/>
            <person name="Kues U."/>
            <person name="Kupfer D."/>
            <person name="Kwan H.S."/>
            <person name="Lomsadze A."/>
            <person name="Li W."/>
            <person name="Lilly W.W."/>
            <person name="Ma L.J."/>
            <person name="Mackey A.J."/>
            <person name="Manning G."/>
            <person name="Martin F."/>
            <person name="Muraguchi H."/>
            <person name="Natvig D.O."/>
            <person name="Palmerini H."/>
            <person name="Ramesh M.A."/>
            <person name="Rehmeyer C.J."/>
            <person name="Roe B.A."/>
            <person name="Shenoy N."/>
            <person name="Stanke M."/>
            <person name="Ter-Hovhannisyan V."/>
            <person name="Tunlid A."/>
            <person name="Velagapudi R."/>
            <person name="Vision T.J."/>
            <person name="Zeng Q."/>
            <person name="Zolan M.E."/>
            <person name="Pukkila P.J."/>
        </authorList>
    </citation>
    <scope>NUCLEOTIDE SEQUENCE [LARGE SCALE GENOMIC DNA]</scope>
    <source>
        <strain evidence="4">Okayama-7 / 130 / ATCC MYA-4618 / FGSC 9003</strain>
    </source>
</reference>